<dbReference type="Proteomes" id="UP000175989">
    <property type="component" value="Unassembled WGS sequence"/>
</dbReference>
<reference evidence="3" key="1">
    <citation type="journal article" date="2016" name="Front. Microbiol.">
        <title>Molecular Keys to the Janthinobacterium and Duganella spp. Interaction with the Plant Pathogen Fusarium graminearum.</title>
        <authorList>
            <person name="Haack F.S."/>
            <person name="Poehlein A."/>
            <person name="Kroger C."/>
            <person name="Voigt C.A."/>
            <person name="Piepenbring M."/>
            <person name="Bode H.B."/>
            <person name="Daniel R."/>
            <person name="Schafer W."/>
            <person name="Streit W.R."/>
        </authorList>
    </citation>
    <scope>NUCLEOTIDE SEQUENCE [LARGE SCALE GENOMIC DNA]</scope>
    <source>
        <strain evidence="3">T54</strain>
    </source>
</reference>
<gene>
    <name evidence="2" type="ORF">DUPY_03870</name>
</gene>
<protein>
    <recommendedName>
        <fullName evidence="1">PPM-type phosphatase domain-containing protein</fullName>
    </recommendedName>
</protein>
<evidence type="ECO:0000313" key="3">
    <source>
        <dbReference type="Proteomes" id="UP000175989"/>
    </source>
</evidence>
<accession>A0A1E7X710</accession>
<dbReference type="AlphaFoldDB" id="A0A1E7X710"/>
<dbReference type="EMBL" id="LROM01000029">
    <property type="protein sequence ID" value="OFA08895.1"/>
    <property type="molecule type" value="Genomic_DNA"/>
</dbReference>
<dbReference type="InterPro" id="IPR036457">
    <property type="entry name" value="PPM-type-like_dom_sf"/>
</dbReference>
<evidence type="ECO:0000313" key="2">
    <source>
        <dbReference type="EMBL" id="OFA08895.1"/>
    </source>
</evidence>
<feature type="domain" description="PPM-type phosphatase" evidence="1">
    <location>
        <begin position="99"/>
        <end position="357"/>
    </location>
</feature>
<name>A0A1E7X710_9BURK</name>
<proteinExistence type="predicted"/>
<dbReference type="SUPFAM" id="SSF81606">
    <property type="entry name" value="PP2C-like"/>
    <property type="match status" value="1"/>
</dbReference>
<dbReference type="InterPro" id="IPR001932">
    <property type="entry name" value="PPM-type_phosphatase-like_dom"/>
</dbReference>
<dbReference type="PATRIC" id="fig|762836.4.peg.412"/>
<organism evidence="2 3">
    <name type="scientific">Duganella phyllosphaerae</name>
    <dbReference type="NCBI Taxonomy" id="762836"/>
    <lineage>
        <taxon>Bacteria</taxon>
        <taxon>Pseudomonadati</taxon>
        <taxon>Pseudomonadota</taxon>
        <taxon>Betaproteobacteria</taxon>
        <taxon>Burkholderiales</taxon>
        <taxon>Oxalobacteraceae</taxon>
        <taxon>Telluria group</taxon>
        <taxon>Duganella</taxon>
    </lineage>
</organism>
<comment type="caution">
    <text evidence="2">The sequence shown here is derived from an EMBL/GenBank/DDBJ whole genome shotgun (WGS) entry which is preliminary data.</text>
</comment>
<dbReference type="Gene3D" id="3.60.40.10">
    <property type="entry name" value="PPM-type phosphatase domain"/>
    <property type="match status" value="1"/>
</dbReference>
<dbReference type="PROSITE" id="PS51746">
    <property type="entry name" value="PPM_2"/>
    <property type="match status" value="1"/>
</dbReference>
<sequence>MNADALTGASVHVGASARTGSETGTATGSGSGFSAKLWSFASCAPAPATMTRITDPLDFGPGLAIAARSCASICPSQVPENQDNLLLIDATGRAAFLQDQAPHSVQVPGWPAGHVRVAVMDGMGGHGHGREAAEAVATGLLGVPACSTQAELDQRLDALHTKLQQHFRQPRDSLRRPGTTLTLLEIAPGSAPLLYHAGDSRLYEISAQAARPLTVDHVPATCFAMHGLLGEQEWWQQVHGEHRPQISQAYILGNAFGNPQVLEDPLLALDARRLPPFLRELGDRRALAVREDALYLLATDGFWSCGRPLEWTARWPALMARPGHAPGAALDALFADYTDNPPRELHIDNVTAIVLRFGTAPARPPDNIDETALPAASIAPHS</sequence>
<evidence type="ECO:0000259" key="1">
    <source>
        <dbReference type="PROSITE" id="PS51746"/>
    </source>
</evidence>
<keyword evidence="3" id="KW-1185">Reference proteome</keyword>